<reference evidence="3" key="1">
    <citation type="journal article" date="2019" name="Int. J. Syst. Evol. Microbiol.">
        <title>The Global Catalogue of Microorganisms (GCM) 10K type strain sequencing project: providing services to taxonomists for standard genome sequencing and annotation.</title>
        <authorList>
            <consortium name="The Broad Institute Genomics Platform"/>
            <consortium name="The Broad Institute Genome Sequencing Center for Infectious Disease"/>
            <person name="Wu L."/>
            <person name="Ma J."/>
        </authorList>
    </citation>
    <scope>NUCLEOTIDE SEQUENCE [LARGE SCALE GENOMIC DNA]</scope>
    <source>
        <strain evidence="3">CCUG 63369</strain>
    </source>
</reference>
<evidence type="ECO:0000256" key="1">
    <source>
        <dbReference type="SAM" id="MobiDB-lite"/>
    </source>
</evidence>
<protein>
    <submittedName>
        <fullName evidence="2">Uncharacterized protein</fullName>
    </submittedName>
</protein>
<evidence type="ECO:0000313" key="2">
    <source>
        <dbReference type="EMBL" id="MFD0800908.1"/>
    </source>
</evidence>
<proteinExistence type="predicted"/>
<accession>A0ABW3BDT1</accession>
<gene>
    <name evidence="2" type="ORF">ACFQZU_06200</name>
</gene>
<name>A0ABW3BDT1_9ACTN</name>
<dbReference type="Proteomes" id="UP001596956">
    <property type="component" value="Unassembled WGS sequence"/>
</dbReference>
<evidence type="ECO:0000313" key="3">
    <source>
        <dbReference type="Proteomes" id="UP001596956"/>
    </source>
</evidence>
<dbReference type="EMBL" id="JBHTHR010000115">
    <property type="protein sequence ID" value="MFD0800908.1"/>
    <property type="molecule type" value="Genomic_DNA"/>
</dbReference>
<keyword evidence="3" id="KW-1185">Reference proteome</keyword>
<organism evidence="2 3">
    <name type="scientific">Streptomonospora algeriensis</name>
    <dbReference type="NCBI Taxonomy" id="995084"/>
    <lineage>
        <taxon>Bacteria</taxon>
        <taxon>Bacillati</taxon>
        <taxon>Actinomycetota</taxon>
        <taxon>Actinomycetes</taxon>
        <taxon>Streptosporangiales</taxon>
        <taxon>Nocardiopsidaceae</taxon>
        <taxon>Streptomonospora</taxon>
    </lineage>
</organism>
<sequence length="72" mass="7012">MSSGQTAPDATTFSALLTCAGRRVLAAAESAPADPLKAATGLRREAELALADAAGGKGGDGAPEVAPDNALF</sequence>
<comment type="caution">
    <text evidence="2">The sequence shown here is derived from an EMBL/GenBank/DDBJ whole genome shotgun (WGS) entry which is preliminary data.</text>
</comment>
<feature type="region of interest" description="Disordered" evidence="1">
    <location>
        <begin position="53"/>
        <end position="72"/>
    </location>
</feature>